<dbReference type="OrthoDB" id="73614at2759"/>
<name>A0A5J5BBK7_9ASTE</name>
<organism evidence="2 3">
    <name type="scientific">Nyssa sinensis</name>
    <dbReference type="NCBI Taxonomy" id="561372"/>
    <lineage>
        <taxon>Eukaryota</taxon>
        <taxon>Viridiplantae</taxon>
        <taxon>Streptophyta</taxon>
        <taxon>Embryophyta</taxon>
        <taxon>Tracheophyta</taxon>
        <taxon>Spermatophyta</taxon>
        <taxon>Magnoliopsida</taxon>
        <taxon>eudicotyledons</taxon>
        <taxon>Gunneridae</taxon>
        <taxon>Pentapetalae</taxon>
        <taxon>asterids</taxon>
        <taxon>Cornales</taxon>
        <taxon>Nyssaceae</taxon>
        <taxon>Nyssa</taxon>
    </lineage>
</organism>
<reference evidence="2 3" key="1">
    <citation type="submission" date="2019-09" db="EMBL/GenBank/DDBJ databases">
        <title>A chromosome-level genome assembly of the Chinese tupelo Nyssa sinensis.</title>
        <authorList>
            <person name="Yang X."/>
            <person name="Kang M."/>
            <person name="Yang Y."/>
            <person name="Xiong H."/>
            <person name="Wang M."/>
            <person name="Zhang Z."/>
            <person name="Wang Z."/>
            <person name="Wu H."/>
            <person name="Ma T."/>
            <person name="Liu J."/>
            <person name="Xi Z."/>
        </authorList>
    </citation>
    <scope>NUCLEOTIDE SEQUENCE [LARGE SCALE GENOMIC DNA]</scope>
    <source>
        <strain evidence="2">J267</strain>
        <tissue evidence="2">Leaf</tissue>
    </source>
</reference>
<evidence type="ECO:0000256" key="1">
    <source>
        <dbReference type="SAM" id="Phobius"/>
    </source>
</evidence>
<evidence type="ECO:0000313" key="2">
    <source>
        <dbReference type="EMBL" id="KAA8540028.1"/>
    </source>
</evidence>
<dbReference type="EMBL" id="CM018037">
    <property type="protein sequence ID" value="KAA8540028.1"/>
    <property type="molecule type" value="Genomic_DNA"/>
</dbReference>
<feature type="transmembrane region" description="Helical" evidence="1">
    <location>
        <begin position="332"/>
        <end position="351"/>
    </location>
</feature>
<dbReference type="PANTHER" id="PTHR46250">
    <property type="entry name" value="MYB/SANT-LIKE DNA-BINDING DOMAIN PROTEIN-RELATED"/>
    <property type="match status" value="1"/>
</dbReference>
<gene>
    <name evidence="2" type="ORF">F0562_026720</name>
</gene>
<dbReference type="AlphaFoldDB" id="A0A5J5BBK7"/>
<sequence>MVVAGILAIKKDPTALKLLHKPFPFYDQWSIIFGKDKATGERAEGPADDVEELDEKEVAEFENNFNESFNGTKAYVSVRQTPNNVITGPSRQSGYKKMSGNGNLLAASIGEMADAFQGFADDAKNSMSVIASRIGHEVEVSANIRVVFGELSRVLNLSADDIMRAASIPVNDSAKIDIFMSLPNSFREVWVVKLLGGIDHTLALVLQRKLGLGLCEIANNNSFRLFLLVPLLLLQVNLREISFTRMSSHVDIEAEIEATIQAALSMELTQRSQNADSPPTPPSPPPHVLLDILKLVVPIQDYYSPLATCWLLEAFLIGPGQQIRMMLDPVRVYATAICVGCVVVALISARWNGVWIDDPPF</sequence>
<keyword evidence="1" id="KW-1133">Transmembrane helix</keyword>
<keyword evidence="1" id="KW-0812">Transmembrane</keyword>
<accession>A0A5J5BBK7</accession>
<dbReference type="PANTHER" id="PTHR46250:SF15">
    <property type="entry name" value="OS01G0523800 PROTEIN"/>
    <property type="match status" value="1"/>
</dbReference>
<protein>
    <submittedName>
        <fullName evidence="2">Uncharacterized protein</fullName>
    </submittedName>
</protein>
<keyword evidence="3" id="KW-1185">Reference proteome</keyword>
<dbReference type="Proteomes" id="UP000325577">
    <property type="component" value="Linkage Group LG14"/>
</dbReference>
<evidence type="ECO:0000313" key="3">
    <source>
        <dbReference type="Proteomes" id="UP000325577"/>
    </source>
</evidence>
<proteinExistence type="predicted"/>
<keyword evidence="1" id="KW-0472">Membrane</keyword>